<evidence type="ECO:0000256" key="4">
    <source>
        <dbReference type="ARBA" id="ARBA00022989"/>
    </source>
</evidence>
<organism evidence="7 8">
    <name type="scientific">Aphidius gifuensis</name>
    <name type="common">Parasitoid wasp</name>
    <dbReference type="NCBI Taxonomy" id="684658"/>
    <lineage>
        <taxon>Eukaryota</taxon>
        <taxon>Metazoa</taxon>
        <taxon>Ecdysozoa</taxon>
        <taxon>Arthropoda</taxon>
        <taxon>Hexapoda</taxon>
        <taxon>Insecta</taxon>
        <taxon>Pterygota</taxon>
        <taxon>Neoptera</taxon>
        <taxon>Endopterygota</taxon>
        <taxon>Hymenoptera</taxon>
        <taxon>Apocrita</taxon>
        <taxon>Ichneumonoidea</taxon>
        <taxon>Braconidae</taxon>
        <taxon>Aphidiinae</taxon>
        <taxon>Aphidius</taxon>
    </lineage>
</organism>
<evidence type="ECO:0000256" key="1">
    <source>
        <dbReference type="ARBA" id="ARBA00004141"/>
    </source>
</evidence>
<dbReference type="Proteomes" id="UP000639338">
    <property type="component" value="Unassembled WGS sequence"/>
</dbReference>
<dbReference type="SUPFAM" id="SSF48652">
    <property type="entry name" value="Tetraspanin"/>
    <property type="match status" value="1"/>
</dbReference>
<keyword evidence="8" id="KW-1185">Reference proteome</keyword>
<protein>
    <recommendedName>
        <fullName evidence="6">Tetraspanin</fullName>
    </recommendedName>
</protein>
<dbReference type="AlphaFoldDB" id="A0A834Y298"/>
<keyword evidence="5 6" id="KW-0472">Membrane</keyword>
<evidence type="ECO:0000313" key="8">
    <source>
        <dbReference type="Proteomes" id="UP000639338"/>
    </source>
</evidence>
<gene>
    <name evidence="7" type="ORF">HCN44_006664</name>
</gene>
<dbReference type="Pfam" id="PF00335">
    <property type="entry name" value="Tetraspanin"/>
    <property type="match status" value="1"/>
</dbReference>
<dbReference type="PANTHER" id="PTHR19282">
    <property type="entry name" value="TETRASPANIN"/>
    <property type="match status" value="1"/>
</dbReference>
<proteinExistence type="inferred from homology"/>
<keyword evidence="3 6" id="KW-0812">Transmembrane</keyword>
<dbReference type="PANTHER" id="PTHR19282:SF551">
    <property type="entry name" value="RE08073P-RELATED"/>
    <property type="match status" value="1"/>
</dbReference>
<dbReference type="CDD" id="cd03127">
    <property type="entry name" value="tetraspanin_LEL"/>
    <property type="match status" value="1"/>
</dbReference>
<feature type="transmembrane region" description="Helical" evidence="6">
    <location>
        <begin position="7"/>
        <end position="31"/>
    </location>
</feature>
<dbReference type="InterPro" id="IPR018499">
    <property type="entry name" value="Tetraspanin/Peripherin"/>
</dbReference>
<evidence type="ECO:0000256" key="3">
    <source>
        <dbReference type="ARBA" id="ARBA00022692"/>
    </source>
</evidence>
<feature type="transmembrane region" description="Helical" evidence="6">
    <location>
        <begin position="85"/>
        <end position="111"/>
    </location>
</feature>
<feature type="transmembrane region" description="Helical" evidence="6">
    <location>
        <begin position="51"/>
        <end position="73"/>
    </location>
</feature>
<dbReference type="GO" id="GO:0005886">
    <property type="term" value="C:plasma membrane"/>
    <property type="evidence" value="ECO:0007669"/>
    <property type="project" value="TreeGrafter"/>
</dbReference>
<comment type="caution">
    <text evidence="7">The sequence shown here is derived from an EMBL/GenBank/DDBJ whole genome shotgun (WGS) entry which is preliminary data.</text>
</comment>
<dbReference type="PIRSF" id="PIRSF002419">
    <property type="entry name" value="Tetraspanin"/>
    <property type="match status" value="1"/>
</dbReference>
<evidence type="ECO:0000256" key="2">
    <source>
        <dbReference type="ARBA" id="ARBA00006840"/>
    </source>
</evidence>
<feature type="transmembrane region" description="Helical" evidence="6">
    <location>
        <begin position="256"/>
        <end position="278"/>
    </location>
</feature>
<sequence>MKHLRVAIFLFNLVIWLAGFMVVGVGAWLLLEPSNGHLLNLFVNSSTPHDTINTLAYSFLGLGFAILIVGFLGCRVSLYATQCVLISYIFLLVGLIGTELTTAAVGGFMAYRGLSGLETRLLERLADHYGHDRTSDGDFTQSLDYAQYKFNCCGIYSDDDYNGTAWWRDGVLSGTKRQVPLTCCVLKNHDVKNAGSPMSVVSRVFHKDNEIPWLRPEPRDEMACQALSVEAHRDYRNKVGCMDRVRVWLRFESLKLVFIGMGMAVVQTIGIVASTILYRNIRDAEGD</sequence>
<evidence type="ECO:0000256" key="5">
    <source>
        <dbReference type="ARBA" id="ARBA00023136"/>
    </source>
</evidence>
<name>A0A834Y298_APHGI</name>
<comment type="similarity">
    <text evidence="2 6">Belongs to the tetraspanin (TM4SF) family.</text>
</comment>
<dbReference type="PRINTS" id="PR00259">
    <property type="entry name" value="TMFOUR"/>
</dbReference>
<comment type="subcellular location">
    <subcellularLocation>
        <location evidence="1 6">Membrane</location>
        <topology evidence="1 6">Multi-pass membrane protein</topology>
    </subcellularLocation>
</comment>
<reference evidence="7 8" key="1">
    <citation type="submission" date="2020-08" db="EMBL/GenBank/DDBJ databases">
        <title>Aphidius gifuensis genome sequencing and assembly.</title>
        <authorList>
            <person name="Du Z."/>
        </authorList>
    </citation>
    <scope>NUCLEOTIDE SEQUENCE [LARGE SCALE GENOMIC DNA]</scope>
    <source>
        <strain evidence="7">YNYX2018</strain>
        <tissue evidence="7">Adults</tissue>
    </source>
</reference>
<evidence type="ECO:0000256" key="6">
    <source>
        <dbReference type="RuleBase" id="RU361218"/>
    </source>
</evidence>
<keyword evidence="4 6" id="KW-1133">Transmembrane helix</keyword>
<dbReference type="Gene3D" id="1.10.1450.10">
    <property type="entry name" value="Tetraspanin"/>
    <property type="match status" value="1"/>
</dbReference>
<evidence type="ECO:0000313" key="7">
    <source>
        <dbReference type="EMBL" id="KAF7995557.1"/>
    </source>
</evidence>
<dbReference type="InterPro" id="IPR008952">
    <property type="entry name" value="Tetraspanin_EC2_sf"/>
</dbReference>
<dbReference type="EMBL" id="JACMRX010000002">
    <property type="protein sequence ID" value="KAF7995557.1"/>
    <property type="molecule type" value="Genomic_DNA"/>
</dbReference>
<dbReference type="InterPro" id="IPR000301">
    <property type="entry name" value="Tetraspanin_animals"/>
</dbReference>
<accession>A0A834Y298</accession>
<dbReference type="OrthoDB" id="5870230at2759"/>